<dbReference type="InterPro" id="IPR017871">
    <property type="entry name" value="ABC_transporter-like_CS"/>
</dbReference>
<gene>
    <name evidence="12" type="ORF">CMU_010000</name>
</gene>
<feature type="transmembrane region" description="Helical" evidence="9">
    <location>
        <begin position="854"/>
        <end position="877"/>
    </location>
</feature>
<proteinExistence type="inferred from homology"/>
<feature type="domain" description="ABC transporter" evidence="10">
    <location>
        <begin position="1206"/>
        <end position="1487"/>
    </location>
</feature>
<dbReference type="InterPro" id="IPR003593">
    <property type="entry name" value="AAA+_ATPase"/>
</dbReference>
<keyword evidence="5" id="KW-0547">Nucleotide-binding</keyword>
<dbReference type="Pfam" id="PF00005">
    <property type="entry name" value="ABC_tran"/>
    <property type="match status" value="2"/>
</dbReference>
<evidence type="ECO:0000256" key="8">
    <source>
        <dbReference type="ARBA" id="ARBA00023136"/>
    </source>
</evidence>
<keyword evidence="13" id="KW-1185">Reference proteome</keyword>
<name>B6AE67_CRYMR</name>
<dbReference type="PROSITE" id="PS50893">
    <property type="entry name" value="ABC_TRANSPORTER_2"/>
    <property type="match status" value="2"/>
</dbReference>
<feature type="transmembrane region" description="Helical" evidence="9">
    <location>
        <begin position="90"/>
        <end position="108"/>
    </location>
</feature>
<dbReference type="InterPro" id="IPR011527">
    <property type="entry name" value="ABC1_TM_dom"/>
</dbReference>
<evidence type="ECO:0000259" key="11">
    <source>
        <dbReference type="PROSITE" id="PS50929"/>
    </source>
</evidence>
<comment type="subcellular location">
    <subcellularLocation>
        <location evidence="1">Membrane</location>
        <topology evidence="1">Multi-pass membrane protein</topology>
    </subcellularLocation>
</comment>
<dbReference type="Pfam" id="PF00664">
    <property type="entry name" value="ABC_membrane"/>
    <property type="match status" value="1"/>
</dbReference>
<protein>
    <submittedName>
        <fullName evidence="12">ABC transporter family protein</fullName>
    </submittedName>
</protein>
<keyword evidence="8 9" id="KW-0472">Membrane</keyword>
<feature type="transmembrane region" description="Helical" evidence="9">
    <location>
        <begin position="917"/>
        <end position="935"/>
    </location>
</feature>
<evidence type="ECO:0000256" key="9">
    <source>
        <dbReference type="SAM" id="Phobius"/>
    </source>
</evidence>
<dbReference type="SUPFAM" id="SSF52540">
    <property type="entry name" value="P-loop containing nucleoside triphosphate hydrolases"/>
    <property type="match status" value="2"/>
</dbReference>
<dbReference type="PANTHER" id="PTHR24223">
    <property type="entry name" value="ATP-BINDING CASSETTE SUB-FAMILY C"/>
    <property type="match status" value="1"/>
</dbReference>
<dbReference type="CDD" id="cd18580">
    <property type="entry name" value="ABC_6TM_ABCC_D2"/>
    <property type="match status" value="1"/>
</dbReference>
<dbReference type="PANTHER" id="PTHR24223:SF456">
    <property type="entry name" value="MULTIDRUG RESISTANCE-ASSOCIATED PROTEIN LETHAL(2)03659"/>
    <property type="match status" value="1"/>
</dbReference>
<dbReference type="GO" id="GO:0016887">
    <property type="term" value="F:ATP hydrolysis activity"/>
    <property type="evidence" value="ECO:0007669"/>
    <property type="project" value="InterPro"/>
</dbReference>
<dbReference type="PROSITE" id="PS00211">
    <property type="entry name" value="ABC_TRANSPORTER_1"/>
    <property type="match status" value="1"/>
</dbReference>
<dbReference type="InterPro" id="IPR050173">
    <property type="entry name" value="ABC_transporter_C-like"/>
</dbReference>
<dbReference type="Gene3D" id="3.40.50.300">
    <property type="entry name" value="P-loop containing nucleotide triphosphate hydrolases"/>
    <property type="match status" value="2"/>
</dbReference>
<evidence type="ECO:0000256" key="2">
    <source>
        <dbReference type="ARBA" id="ARBA00009726"/>
    </source>
</evidence>
<keyword evidence="7 9" id="KW-1133">Transmembrane helix</keyword>
<dbReference type="InterPro" id="IPR044726">
    <property type="entry name" value="ABCC_6TM_D2"/>
</dbReference>
<feature type="transmembrane region" description="Helical" evidence="9">
    <location>
        <begin position="1005"/>
        <end position="1024"/>
    </location>
</feature>
<dbReference type="PROSITE" id="PS50929">
    <property type="entry name" value="ABC_TM1F"/>
    <property type="match status" value="2"/>
</dbReference>
<dbReference type="GO" id="GO:0140359">
    <property type="term" value="F:ABC-type transporter activity"/>
    <property type="evidence" value="ECO:0007669"/>
    <property type="project" value="InterPro"/>
</dbReference>
<feature type="domain" description="ABC transmembrane type-1" evidence="11">
    <location>
        <begin position="205"/>
        <end position="398"/>
    </location>
</feature>
<feature type="transmembrane region" description="Helical" evidence="9">
    <location>
        <begin position="258"/>
        <end position="278"/>
    </location>
</feature>
<dbReference type="GeneID" id="6995796"/>
<organism evidence="12 13">
    <name type="scientific">Cryptosporidium muris (strain RN66)</name>
    <dbReference type="NCBI Taxonomy" id="441375"/>
    <lineage>
        <taxon>Eukaryota</taxon>
        <taxon>Sar</taxon>
        <taxon>Alveolata</taxon>
        <taxon>Apicomplexa</taxon>
        <taxon>Conoidasida</taxon>
        <taxon>Coccidia</taxon>
        <taxon>Eucoccidiorida</taxon>
        <taxon>Eimeriorina</taxon>
        <taxon>Cryptosporidiidae</taxon>
        <taxon>Cryptosporidium</taxon>
    </lineage>
</organism>
<accession>B6AE67</accession>
<dbReference type="GO" id="GO:0016020">
    <property type="term" value="C:membrane"/>
    <property type="evidence" value="ECO:0007669"/>
    <property type="project" value="UniProtKB-SubCell"/>
</dbReference>
<dbReference type="RefSeq" id="XP_002140857.1">
    <property type="nucleotide sequence ID" value="XM_002140821.1"/>
</dbReference>
<keyword evidence="3" id="KW-0813">Transport</keyword>
<evidence type="ECO:0000259" key="10">
    <source>
        <dbReference type="PROSITE" id="PS50893"/>
    </source>
</evidence>
<evidence type="ECO:0000313" key="13">
    <source>
        <dbReference type="Proteomes" id="UP000001460"/>
    </source>
</evidence>
<dbReference type="InterPro" id="IPR027417">
    <property type="entry name" value="P-loop_NTPase"/>
</dbReference>
<feature type="transmembrane region" description="Helical" evidence="9">
    <location>
        <begin position="980"/>
        <end position="999"/>
    </location>
</feature>
<feature type="transmembrane region" description="Helical" evidence="9">
    <location>
        <begin position="7"/>
        <end position="24"/>
    </location>
</feature>
<feature type="domain" description="ABC transmembrane type-1" evidence="11">
    <location>
        <begin position="872"/>
        <end position="1144"/>
    </location>
</feature>
<dbReference type="STRING" id="441375.B6AE67"/>
<dbReference type="Gene3D" id="1.20.1560.10">
    <property type="entry name" value="ABC transporter type 1, transmembrane domain"/>
    <property type="match status" value="2"/>
</dbReference>
<dbReference type="eggNOG" id="KOG0054">
    <property type="taxonomic scope" value="Eukaryota"/>
</dbReference>
<evidence type="ECO:0000256" key="5">
    <source>
        <dbReference type="ARBA" id="ARBA00022741"/>
    </source>
</evidence>
<evidence type="ECO:0000256" key="7">
    <source>
        <dbReference type="ARBA" id="ARBA00022989"/>
    </source>
</evidence>
<dbReference type="InterPro" id="IPR036640">
    <property type="entry name" value="ABC1_TM_sf"/>
</dbReference>
<evidence type="ECO:0000256" key="1">
    <source>
        <dbReference type="ARBA" id="ARBA00004141"/>
    </source>
</evidence>
<dbReference type="OMA" id="HINTDCE"/>
<keyword evidence="4 9" id="KW-0812">Transmembrane</keyword>
<reference evidence="12" key="1">
    <citation type="submission" date="2008-06" db="EMBL/GenBank/DDBJ databases">
        <authorList>
            <person name="Lorenzi H."/>
            <person name="Inman J."/>
            <person name="Miller J."/>
            <person name="Schobel S."/>
            <person name="Amedeo P."/>
            <person name="Caler E.V."/>
            <person name="da Silva J."/>
        </authorList>
    </citation>
    <scope>NUCLEOTIDE SEQUENCE [LARGE SCALE GENOMIC DNA]</scope>
    <source>
        <strain evidence="12">RN66</strain>
    </source>
</reference>
<evidence type="ECO:0000256" key="3">
    <source>
        <dbReference type="ARBA" id="ARBA00022448"/>
    </source>
</evidence>
<dbReference type="EMBL" id="DS989729">
    <property type="protein sequence ID" value="EEA06508.1"/>
    <property type="molecule type" value="Genomic_DNA"/>
</dbReference>
<feature type="domain" description="ABC transporter" evidence="10">
    <location>
        <begin position="478"/>
        <end position="772"/>
    </location>
</feature>
<feature type="transmembrane region" description="Helical" evidence="9">
    <location>
        <begin position="114"/>
        <end position="132"/>
    </location>
</feature>
<evidence type="ECO:0000313" key="12">
    <source>
        <dbReference type="EMBL" id="EEA06508.1"/>
    </source>
</evidence>
<dbReference type="InterPro" id="IPR003439">
    <property type="entry name" value="ABC_transporter-like_ATP-bd"/>
</dbReference>
<dbReference type="VEuPathDB" id="CryptoDB:CMU_010000"/>
<evidence type="ECO:0000256" key="4">
    <source>
        <dbReference type="ARBA" id="ARBA00022692"/>
    </source>
</evidence>
<keyword evidence="6" id="KW-0067">ATP-binding</keyword>
<dbReference type="GO" id="GO:0005524">
    <property type="term" value="F:ATP binding"/>
    <property type="evidence" value="ECO:0007669"/>
    <property type="project" value="UniProtKB-KW"/>
</dbReference>
<comment type="similarity">
    <text evidence="2">Belongs to the ABC transporter superfamily. ABCC family. Conjugate transporter (TC 3.A.1.208) subfamily.</text>
</comment>
<dbReference type="SUPFAM" id="SSF90123">
    <property type="entry name" value="ABC transporter transmembrane region"/>
    <property type="match status" value="2"/>
</dbReference>
<dbReference type="SMART" id="SM00382">
    <property type="entry name" value="AAA"/>
    <property type="match status" value="2"/>
</dbReference>
<evidence type="ECO:0000256" key="6">
    <source>
        <dbReference type="ARBA" id="ARBA00022840"/>
    </source>
</evidence>
<dbReference type="Proteomes" id="UP000001460">
    <property type="component" value="Unassembled WGS sequence"/>
</dbReference>
<dbReference type="OrthoDB" id="4865934at2759"/>
<sequence>MQGLRDVWDLLFFSFISPYILPTYNSSIKSLDDLPVLFKSDNLQYWVKRISDAFDYEEYYSMYKRHGFCIYAALFWSLWKPFLATLSLRLLFDIAGLFSLFGISLFSFSSTKRGTLSSVLYIFISILVKSLIDCHSRFLIARFCIKIEGSLILIALDRVIRHKDIYTEIPLTATYMVKGGDNPMSCRKSLLLRQREVKFNSSNAANQSSNVFNLIVGDALAIEHFLSCLVDLILLPIRLFLAWCTLTTLLGASSAFPAILTFSIVLFLSFLFEIIGALNKEPFMSKRDERIDRCHEVLSDIRSIRTAGLEDVVIKRITKSRIQEMFWNKKRFIFSRIASFFDYHLKSYSQYVLFVTFLYYIVKYPELYKSSYSISTGATALQVLMQLSSGIRALPTNIIEGTISLQRYATFIKTHPVKKSKNLETTNTSKNQECNEDYEYQNLIPSEGCKCNRYLSDSCSSLMRSSEESLIYQSNTIVSVRNGIFSWDSSVNCRYVTNINKATLLDINFSVKLGECVFLVGEPGCGKSSLIKAVLDEIYPISAEVFVQPRTANSAIAYASQLPWIPSGSIRSIIVFGREWDEQKYSLVVNCCQLNKDFESWQDGDLRTVDEGGFSLSGGQRARISLARALYSLPLEASKNLRSDESLDPYIIKAWESVLYLFDDIFVSIDPRVGSHIFRRLFGKNGLLVNMATIVSISIDSLHHYMTQMRLDGYNRNELSTDNNTNLNNSTIPYTKQLMFTVIVMNDGRIHWTGSYDEYIQDKYCRDQLIAVEDIEVEETKYPVPIIRSASFSGTAPSSTNEEQKSLNTPKSITSSFVVTKSEHSDKQKFDNEANTKLPSENCKGRVSGKSYRWYLGLLGIPWVIIFLVGCILKVAIDRMLELTLVNKSANIEISRSAQSTYNLCIQLTVSLLIESLISFLIFIGEALAGINAAMKSHEAFLSKVVLAPFWFYDVNSIGRILNRFSSDMLAIDNCIIRRITAVIFPVLSFLFNFIFVAFKVPQTILFEFLIVFLTVKFIARSFIATYRDAQRCALLAQSPLCSTFSESLSGASIIRAYRVEQLYLDKCLEFVNKLQRARLLQHAACQWAGIRLQFISAPLSLVVPIFDLFFPTSRETLIMPLTYSITFAESINDIIFRLMSLEKDMCSVERVYEYIRQLKDDEVNQPHILFGNSVIPDERSGIVISDLEVRYRRPIEKPDNYHLNIDGKKTKSVDSMYFAATLRNINQIAGPNDHIGIVGRTGSGKSTFIMALLGLVPTTKGNIYLDGIPINQLPSSTKRKLVGVLPQVPLLLKGWTVRDFLDPERQRSSEDLWEALRICGLSSTIRSLPGEKMLDTILVPDIDINAIHEVGVQELQTEYEEQNHCIANARSNITDLVAKYLSDSQLRYLSLARLVVNARDYRMILVDEPPPDISDEQICGKACYIPVHELLRTYFPHCTVFVVAHHAASLQKCNKIWVLGGGTIKTVINSTGIIRQSDLASLLKNH</sequence>